<name>A0A1H9DZ44_9FLAO</name>
<dbReference type="CDD" id="cd00146">
    <property type="entry name" value="PKD"/>
    <property type="match status" value="1"/>
</dbReference>
<evidence type="ECO:0000256" key="1">
    <source>
        <dbReference type="SAM" id="SignalP"/>
    </source>
</evidence>
<dbReference type="Pfam" id="PF18911">
    <property type="entry name" value="PKD_4"/>
    <property type="match status" value="1"/>
</dbReference>
<dbReference type="Gene3D" id="2.60.40.10">
    <property type="entry name" value="Immunoglobulins"/>
    <property type="match status" value="1"/>
</dbReference>
<feature type="chain" id="PRO_5011611451" evidence="1">
    <location>
        <begin position="25"/>
        <end position="2178"/>
    </location>
</feature>
<reference evidence="3 4" key="1">
    <citation type="submission" date="2016-10" db="EMBL/GenBank/DDBJ databases">
        <authorList>
            <person name="de Groot N.N."/>
        </authorList>
    </citation>
    <scope>NUCLEOTIDE SEQUENCE [LARGE SCALE GENOMIC DNA]</scope>
    <source>
        <strain evidence="3 4">DSM 27078</strain>
    </source>
</reference>
<evidence type="ECO:0000259" key="2">
    <source>
        <dbReference type="PROSITE" id="PS50093"/>
    </source>
</evidence>
<gene>
    <name evidence="3" type="ORF">SAMN05444005_1092</name>
</gene>
<sequence length="2178" mass="215030">MKNNLLLVFTFFSFLLGYAQPANNTCTNAQSITPNGTCVSGTTVAATDTWNNVVGCQNGNNASNHPDVWYTFVSTGTQATFTNTAGTFVGTMELILVEGTCASTFTLVGSNCSASPQNVTFTGLTIGTTYYYTISNASGAGQTPGTFTTCVTTSSPPPISGQDCGTAAILCDNSTFGQGSSTAGSGAVFGNTSNENLSAFGCLMTDERQSKWYKFTVGCGGTIEFIIDPVVNTDDYDFAVYDITTSGCAITPGGGTVGGATQVVCNYSGCAGSTGVTSVANPCTTYGANDCGGPPGCQAGGIAAPPTLIAGHTYALIIDNFSLTNSGFNFTWTGGTATIGPDAMYTFTNPSCGVYNFTKTCNTGAFSTYLWTFGDGTTSTLQNPSHTYTTGGNYTISLEVTDALGCKKTESQTVTVAMPLIADTTANICSGNAFTVTPVNTLPDIVPPGTTYTWGAPVISPGGAITGGSAQAVPQTSISQTLTNITGSSATATYTVTASSGTAPAVCTDTFTIVVTVNSPLTTPTVTTTAATCFANGTATVSNYNATLTYTSTPAGLTVGAGGAISGFTCGTSYTITATNAALCSTTSASFTVQCQLAAPAVPTVSTTAATCFANGTATVSNYNATLTYTSTPAGLTVGAGGVVSGFTCGTSYTITATNAATCSATSASFTVQCQLVAPAVPTVSTTAATCFANGTATVSNYNAALTYTSTPAGISVGAGGLVSGFTCGTSYTITATNAATCSATSASFTVQCQLAAPAVPTVSTTAATCFANGTATVSNYSATITYTSTPAGLTVGAGGVVTGFTCGTSYTITATNAATCSATSASFTVQCQLITPAVPTVSTTAATCFANGTATVSNYSAALTYTSTPAGLSVGAGGTVTGFTCGTSYTITATNAATCSATSASFTVQCQLAAPAVPTVSTTAATCFANGTATVSNYNAALTYTSTPVGLSVGAGGVVTGFTCGTSYTITATNAATCSATSGSFTVQCQLISPAVPTVSTTAATCFANGTATVSNYSATLTYTSTPAGLSVGAGGTVSGFICGTSYTITATNAATCSATSASFTVQCQLAAPAVPAVSTTTATCLANGTATVSNYSPTLTYTSTPAGLTIGAGGVVSGFTCGTSYTITATNAATCSATSSSFTIECQLAAQPTPVVSTAAPTCFADGNSTITNYNASNTYTFTPTGPTVGAGGLISGMIIGTSYTATSTNAGCTSSSSSSFSNAAQLSGPAVPTISTTAATCIADGTATVSNYSATLTYTSTPAGLSVGAGGVVSGFTCGTSYTITATNAATCSATSASFTVQCQLAAPSVPTVSTTAATCFANGTATVSNYSATLTYTSTPAGLSVGAGGTVSGFTCGTSFTITATNAATCSATSVSFTVQCQLAAPAVPTVSTTAATCFADGTATVTNYSAALTYTSNPAGLSVSAGGVVSGFTCGTSYTITATNAATCSATSSSFTVQCQLVAPAIPTVSTTAATCFADGTATVSNYSAALTYTSTPAGLSVGTGGVVSGFTCGTSYTITATNAATCSATSASFTVQCQLVAPAVPTVSTTAATCFADGTATVSNYSATLTYTSTPAGLSVGAGGVVTGFTCGNSYTITATNAATCSATSASFTVQCQLVAPAVPTVSTTPATCFADGTATVTNYSAALTYTSTPAGLSVGAGGVVSGFTCGTSYTITATNATTCSATSVSFTVQCQLTAPAAPTVSTTPATCFADGTATVSNYSATLTYTSTPAGLSVGTGGVVSGFTCGTSYTITATNAATCSATSASFTVQCQLVAPAVPTVSTAAATCFADGTASVSNYNGALTYTSTPAGLSVGAGGVVSGFTCGTSYTITATNATTCSATSASFTVQCQLAAPAVPSVSTTAATCFANGSSTITNYSSSNTYNFTPSGPTVGAGGLISGMILGNSYTVISNNGSCTSNASVSFSNATMLSTPTIPTISTTAPTCTADGSSIITNYDNLLTYLFTPSGPTIGAGGIISGMTIGTSYIVVSNNGSCTSNASTSFSNASMLPSPIISFNSGCNGTNYEITASVDNGTATFEWYNSAGDMIGNQATIVITSMDTYEVRATVNSCTTIDYISTTGDLCEIPKGLSPNNDGLNDSWNLTGLNVERAEIFNRYGLEVYSKDKYVNEWKGFTNNGKELPSGTYYYVLTFSNGQVKTGWVYLNREN</sequence>
<dbReference type="InterPro" id="IPR035986">
    <property type="entry name" value="PKD_dom_sf"/>
</dbReference>
<dbReference type="Proteomes" id="UP000198648">
    <property type="component" value="Unassembled WGS sequence"/>
</dbReference>
<evidence type="ECO:0000313" key="4">
    <source>
        <dbReference type="Proteomes" id="UP000198648"/>
    </source>
</evidence>
<accession>A0A1H9DZ44</accession>
<dbReference type="NCBIfam" id="TIGR04131">
    <property type="entry name" value="Bac_Flav_CTERM"/>
    <property type="match status" value="1"/>
</dbReference>
<feature type="signal peptide" evidence="1">
    <location>
        <begin position="1"/>
        <end position="24"/>
    </location>
</feature>
<organism evidence="3 4">
    <name type="scientific">Flavobacterium urocaniciphilum</name>
    <dbReference type="NCBI Taxonomy" id="1299341"/>
    <lineage>
        <taxon>Bacteria</taxon>
        <taxon>Pseudomonadati</taxon>
        <taxon>Bacteroidota</taxon>
        <taxon>Flavobacteriia</taxon>
        <taxon>Flavobacteriales</taxon>
        <taxon>Flavobacteriaceae</taxon>
        <taxon>Flavobacterium</taxon>
    </lineage>
</organism>
<dbReference type="SUPFAM" id="SSF49299">
    <property type="entry name" value="PKD domain"/>
    <property type="match status" value="1"/>
</dbReference>
<dbReference type="Pfam" id="PF13585">
    <property type="entry name" value="CHU_C"/>
    <property type="match status" value="1"/>
</dbReference>
<dbReference type="InterPro" id="IPR013783">
    <property type="entry name" value="Ig-like_fold"/>
</dbReference>
<proteinExistence type="predicted"/>
<feature type="domain" description="PKD" evidence="2">
    <location>
        <begin position="362"/>
        <end position="423"/>
    </location>
</feature>
<dbReference type="SMART" id="SM00089">
    <property type="entry name" value="PKD"/>
    <property type="match status" value="1"/>
</dbReference>
<protein>
    <submittedName>
        <fullName evidence="3">Gliding motility-associated C-terminal domain-containing protein</fullName>
    </submittedName>
</protein>
<keyword evidence="4" id="KW-1185">Reference proteome</keyword>
<dbReference type="InterPro" id="IPR022409">
    <property type="entry name" value="PKD/Chitinase_dom"/>
</dbReference>
<dbReference type="EMBL" id="FOEI01000009">
    <property type="protein sequence ID" value="SEQ18724.1"/>
    <property type="molecule type" value="Genomic_DNA"/>
</dbReference>
<keyword evidence="1" id="KW-0732">Signal</keyword>
<dbReference type="PROSITE" id="PS50093">
    <property type="entry name" value="PKD"/>
    <property type="match status" value="1"/>
</dbReference>
<dbReference type="RefSeq" id="WP_177177177.1">
    <property type="nucleotide sequence ID" value="NZ_FOEI01000009.1"/>
</dbReference>
<evidence type="ECO:0000313" key="3">
    <source>
        <dbReference type="EMBL" id="SEQ18724.1"/>
    </source>
</evidence>
<dbReference type="STRING" id="1299341.SAMN05444005_1092"/>
<dbReference type="InterPro" id="IPR000601">
    <property type="entry name" value="PKD_dom"/>
</dbReference>
<dbReference type="InterPro" id="IPR026341">
    <property type="entry name" value="T9SS_type_B"/>
</dbReference>